<reference evidence="4 5" key="1">
    <citation type="journal article" date="2015" name="Stand. Genomic Sci.">
        <title>Genomic Encyclopedia of Bacterial and Archaeal Type Strains, Phase III: the genomes of soil and plant-associated and newly described type strains.</title>
        <authorList>
            <person name="Whitman W.B."/>
            <person name="Woyke T."/>
            <person name="Klenk H.P."/>
            <person name="Zhou Y."/>
            <person name="Lilburn T.G."/>
            <person name="Beck B.J."/>
            <person name="De Vos P."/>
            <person name="Vandamme P."/>
            <person name="Eisen J.A."/>
            <person name="Garrity G."/>
            <person name="Hugenholtz P."/>
            <person name="Kyrpides N.C."/>
        </authorList>
    </citation>
    <scope>NUCLEOTIDE SEQUENCE [LARGE SCALE GENOMIC DNA]</scope>
    <source>
        <strain evidence="4 5">CGMCC 1.5364</strain>
    </source>
</reference>
<dbReference type="AlphaFoldDB" id="A0A562NXG9"/>
<gene>
    <name evidence="4" type="ORF">IQ24_00680</name>
</gene>
<evidence type="ECO:0000259" key="3">
    <source>
        <dbReference type="Pfam" id="PF19295"/>
    </source>
</evidence>
<evidence type="ECO:0000313" key="5">
    <source>
        <dbReference type="Proteomes" id="UP000316225"/>
    </source>
</evidence>
<dbReference type="Pfam" id="PF01458">
    <property type="entry name" value="SUFBD_core"/>
    <property type="match status" value="1"/>
</dbReference>
<evidence type="ECO:0000313" key="4">
    <source>
        <dbReference type="EMBL" id="TWI36894.1"/>
    </source>
</evidence>
<dbReference type="PANTHER" id="PTHR43575:SF1">
    <property type="entry name" value="PROTEIN ABCI7, CHLOROPLASTIC"/>
    <property type="match status" value="1"/>
</dbReference>
<dbReference type="RefSeq" id="WP_145396319.1">
    <property type="nucleotide sequence ID" value="NZ_VLKU01000002.1"/>
</dbReference>
<keyword evidence="5" id="KW-1185">Reference proteome</keyword>
<evidence type="ECO:0000259" key="2">
    <source>
        <dbReference type="Pfam" id="PF01458"/>
    </source>
</evidence>
<dbReference type="GO" id="GO:0016226">
    <property type="term" value="P:iron-sulfur cluster assembly"/>
    <property type="evidence" value="ECO:0007669"/>
    <property type="project" value="InterPro"/>
</dbReference>
<sequence>MSTTTLASAKPETAPQEPLALRLAALDLPVGGFTRAARADALTRLQAMGLPKGRDEYWRYTNPAAFNQPQPNALPVDESVLDSPLFTSIDRLRLVFVDGRFDAAASDELKGEGLEIASLATADAQADHWAAGVYGKLETAGQTPVARPFAALNTLAATDGVLIRVTGKVSRPVHLVYRRSDPLADVHLHHVLKLEAGSELTLLETGMVGARSNAVIEADLAKGAQLHHIAAKRAGYQKVGISQIFARVDAEALFKSFNLQVNGTLMRNESVLEIVGDDAVAHIAAAVLGDGRVGPFHQDDTVFITHAAERCESRQVYKKVLKSGARGVFQGKILVKPGAQKTDGYQISQALLLDDDSEFLAKPELEIYADDVKCSHGSTTGALDETALFYLRSRGVPKERATVLLVLSFLAAALEEVDDLRLRDEISERLDEWLTSRASELDPSGNGASAKA</sequence>
<evidence type="ECO:0000256" key="1">
    <source>
        <dbReference type="ARBA" id="ARBA00043967"/>
    </source>
</evidence>
<accession>A0A562NXG9</accession>
<dbReference type="InterPro" id="IPR055346">
    <property type="entry name" value="Fe-S_cluster_assembly_SufBD"/>
</dbReference>
<dbReference type="Pfam" id="PF19295">
    <property type="entry name" value="SufBD_N"/>
    <property type="match status" value="1"/>
</dbReference>
<comment type="similarity">
    <text evidence="1">Belongs to the iron-sulfur cluster assembly SufBD family.</text>
</comment>
<dbReference type="InterPro" id="IPR037284">
    <property type="entry name" value="SUF_FeS_clus_asmbl_SufBD_sf"/>
</dbReference>
<dbReference type="EMBL" id="VLKU01000002">
    <property type="protein sequence ID" value="TWI36894.1"/>
    <property type="molecule type" value="Genomic_DNA"/>
</dbReference>
<dbReference type="SUPFAM" id="SSF101960">
    <property type="entry name" value="Stabilizer of iron transporter SufD"/>
    <property type="match status" value="1"/>
</dbReference>
<dbReference type="InterPro" id="IPR045595">
    <property type="entry name" value="SufBD_N"/>
</dbReference>
<dbReference type="InterPro" id="IPR000825">
    <property type="entry name" value="SUF_FeS_clus_asmbl_SufBD_core"/>
</dbReference>
<dbReference type="OrthoDB" id="9768262at2"/>
<organism evidence="4 5">
    <name type="scientific">Paracoccus sulfuroxidans</name>
    <dbReference type="NCBI Taxonomy" id="384678"/>
    <lineage>
        <taxon>Bacteria</taxon>
        <taxon>Pseudomonadati</taxon>
        <taxon>Pseudomonadota</taxon>
        <taxon>Alphaproteobacteria</taxon>
        <taxon>Rhodobacterales</taxon>
        <taxon>Paracoccaceae</taxon>
        <taxon>Paracoccus</taxon>
    </lineage>
</organism>
<name>A0A562NXG9_9RHOB</name>
<comment type="caution">
    <text evidence="4">The sequence shown here is derived from an EMBL/GenBank/DDBJ whole genome shotgun (WGS) entry which is preliminary data.</text>
</comment>
<dbReference type="PANTHER" id="PTHR43575">
    <property type="entry name" value="PROTEIN ABCI7, CHLOROPLASTIC"/>
    <property type="match status" value="1"/>
</dbReference>
<protein>
    <submittedName>
        <fullName evidence="4">Fe-S cluster assembly protein SufD</fullName>
    </submittedName>
</protein>
<proteinExistence type="inferred from homology"/>
<feature type="domain" description="SUF system FeS cluster assembly SufBD N-terminal" evidence="3">
    <location>
        <begin position="35"/>
        <end position="169"/>
    </location>
</feature>
<feature type="domain" description="SUF system FeS cluster assembly SufBD core" evidence="2">
    <location>
        <begin position="186"/>
        <end position="409"/>
    </location>
</feature>
<dbReference type="Proteomes" id="UP000316225">
    <property type="component" value="Unassembled WGS sequence"/>
</dbReference>